<keyword evidence="2" id="KW-1185">Reference proteome</keyword>
<evidence type="ECO:0000313" key="1">
    <source>
        <dbReference type="EMBL" id="GEN83386.1"/>
    </source>
</evidence>
<dbReference type="Proteomes" id="UP000321901">
    <property type="component" value="Unassembled WGS sequence"/>
</dbReference>
<evidence type="ECO:0008006" key="3">
    <source>
        <dbReference type="Google" id="ProtNLM"/>
    </source>
</evidence>
<gene>
    <name evidence="1" type="ORF">SLU01_16980</name>
</gene>
<dbReference type="RefSeq" id="WP_246110933.1">
    <property type="nucleotide sequence ID" value="NZ_BJYL01000021.1"/>
</dbReference>
<dbReference type="Gene3D" id="1.50.10.20">
    <property type="match status" value="1"/>
</dbReference>
<dbReference type="EMBL" id="BJYL01000021">
    <property type="protein sequence ID" value="GEN83386.1"/>
    <property type="molecule type" value="Genomic_DNA"/>
</dbReference>
<accession>A0A511Z7H5</accession>
<evidence type="ECO:0000313" key="2">
    <source>
        <dbReference type="Proteomes" id="UP000321901"/>
    </source>
</evidence>
<dbReference type="SUPFAM" id="SSF48239">
    <property type="entry name" value="Terpenoid cyclases/Protein prenyltransferases"/>
    <property type="match status" value="1"/>
</dbReference>
<comment type="caution">
    <text evidence="1">The sequence shown here is derived from an EMBL/GenBank/DDBJ whole genome shotgun (WGS) entry which is preliminary data.</text>
</comment>
<reference evidence="1 2" key="1">
    <citation type="submission" date="2019-07" db="EMBL/GenBank/DDBJ databases">
        <title>Whole genome shotgun sequence of Sporosarcina luteola NBRC 105378.</title>
        <authorList>
            <person name="Hosoyama A."/>
            <person name="Uohara A."/>
            <person name="Ohji S."/>
            <person name="Ichikawa N."/>
        </authorList>
    </citation>
    <scope>NUCLEOTIDE SEQUENCE [LARGE SCALE GENOMIC DNA]</scope>
    <source>
        <strain evidence="1 2">NBRC 105378</strain>
    </source>
</reference>
<dbReference type="InterPro" id="IPR008930">
    <property type="entry name" value="Terpenoid_cyclase/PrenylTrfase"/>
</dbReference>
<dbReference type="AlphaFoldDB" id="A0A511Z7H5"/>
<protein>
    <recommendedName>
        <fullName evidence="3">Squalene cyclase C-terminal domain-containing protein</fullName>
    </recommendedName>
</protein>
<name>A0A511Z7H5_9BACL</name>
<sequence>MQKANTSIAIILLKVGIQMEKLLAEQRQNAVEFLKSKARPLEKALYEFEFEDGNRERVLEELQVFQNEDGGFGNGLEPDFRCEASSALATSIGLQHLIRIGTDESETMVQKAIQYVLDTFNAEKMGWEIVPEEVETAPRAIWWNYGGDWPWGNPSAEMTGLLHHYKELVPEEFLEKLTTHAFFYINEEATNDFHEVQCLVKLIKELPAEKAEQINARVREIALNSVTTDQEKWHGYCLLPLQVISSPASFLYEDFKEIIPANIKHLSASQAEDGSWKPAWSWGRYEDVWETAKQEWSGVLTLDNLRVLREF</sequence>
<organism evidence="1 2">
    <name type="scientific">Sporosarcina luteola</name>
    <dbReference type="NCBI Taxonomy" id="582850"/>
    <lineage>
        <taxon>Bacteria</taxon>
        <taxon>Bacillati</taxon>
        <taxon>Bacillota</taxon>
        <taxon>Bacilli</taxon>
        <taxon>Bacillales</taxon>
        <taxon>Caryophanaceae</taxon>
        <taxon>Sporosarcina</taxon>
    </lineage>
</organism>
<proteinExistence type="predicted"/>